<dbReference type="InterPro" id="IPR004101">
    <property type="entry name" value="Mur_ligase_C"/>
</dbReference>
<dbReference type="InterPro" id="IPR035911">
    <property type="entry name" value="MurE/MurF_N"/>
</dbReference>
<evidence type="ECO:0000256" key="6">
    <source>
        <dbReference type="ARBA" id="ARBA00022960"/>
    </source>
</evidence>
<dbReference type="Pfam" id="PF08245">
    <property type="entry name" value="Mur_ligase_M"/>
    <property type="match status" value="1"/>
</dbReference>
<keyword evidence="2 14" id="KW-0436">Ligase</keyword>
<keyword evidence="4" id="KW-0547">Nucleotide-binding</keyword>
<dbReference type="InterPro" id="IPR051046">
    <property type="entry name" value="MurCDEF_CellWall_CoF430Synth"/>
</dbReference>
<keyword evidence="9" id="KW-0961">Cell wall biogenesis/degradation</keyword>
<dbReference type="SUPFAM" id="SSF53623">
    <property type="entry name" value="MurD-like peptide ligases, catalytic domain"/>
    <property type="match status" value="1"/>
</dbReference>
<dbReference type="HAMAP" id="MF_02019">
    <property type="entry name" value="MurF"/>
    <property type="match status" value="1"/>
</dbReference>
<dbReference type="InterPro" id="IPR005863">
    <property type="entry name" value="UDP-N-AcMur_synth"/>
</dbReference>
<keyword evidence="8" id="KW-0131">Cell cycle</keyword>
<reference evidence="14" key="1">
    <citation type="submission" date="2018-06" db="EMBL/GenBank/DDBJ databases">
        <authorList>
            <person name="Zhirakovskaya E."/>
        </authorList>
    </citation>
    <scope>NUCLEOTIDE SEQUENCE</scope>
</reference>
<dbReference type="Gene3D" id="3.40.1190.10">
    <property type="entry name" value="Mur-like, catalytic domain"/>
    <property type="match status" value="1"/>
</dbReference>
<keyword evidence="6" id="KW-0133">Cell shape</keyword>
<dbReference type="Pfam" id="PF01225">
    <property type="entry name" value="Mur_ligase"/>
    <property type="match status" value="1"/>
</dbReference>
<evidence type="ECO:0000259" key="11">
    <source>
        <dbReference type="Pfam" id="PF01225"/>
    </source>
</evidence>
<evidence type="ECO:0000256" key="3">
    <source>
        <dbReference type="ARBA" id="ARBA00022618"/>
    </source>
</evidence>
<dbReference type="GO" id="GO:0005524">
    <property type="term" value="F:ATP binding"/>
    <property type="evidence" value="ECO:0007669"/>
    <property type="project" value="UniProtKB-KW"/>
</dbReference>
<evidence type="ECO:0000256" key="10">
    <source>
        <dbReference type="ARBA" id="ARBA00031461"/>
    </source>
</evidence>
<protein>
    <recommendedName>
        <fullName evidence="10">UDP-MurNAc-pentapeptide synthetase</fullName>
    </recommendedName>
</protein>
<feature type="domain" description="Mur ligase central" evidence="13">
    <location>
        <begin position="111"/>
        <end position="297"/>
    </location>
</feature>
<dbReference type="GO" id="GO:0071555">
    <property type="term" value="P:cell wall organization"/>
    <property type="evidence" value="ECO:0007669"/>
    <property type="project" value="UniProtKB-KW"/>
</dbReference>
<dbReference type="PANTHER" id="PTHR43024">
    <property type="entry name" value="UDP-N-ACETYLMURAMOYL-TRIPEPTIDE--D-ALANYL-D-ALANINE LIGASE"/>
    <property type="match status" value="1"/>
</dbReference>
<dbReference type="GO" id="GO:0008360">
    <property type="term" value="P:regulation of cell shape"/>
    <property type="evidence" value="ECO:0007669"/>
    <property type="project" value="UniProtKB-KW"/>
</dbReference>
<organism evidence="14">
    <name type="scientific">hydrothermal vent metagenome</name>
    <dbReference type="NCBI Taxonomy" id="652676"/>
    <lineage>
        <taxon>unclassified sequences</taxon>
        <taxon>metagenomes</taxon>
        <taxon>ecological metagenomes</taxon>
    </lineage>
</organism>
<gene>
    <name evidence="14" type="ORF">MNBD_GAMMA05-2507</name>
</gene>
<dbReference type="Gene3D" id="3.90.190.20">
    <property type="entry name" value="Mur ligase, C-terminal domain"/>
    <property type="match status" value="1"/>
</dbReference>
<evidence type="ECO:0000259" key="13">
    <source>
        <dbReference type="Pfam" id="PF08245"/>
    </source>
</evidence>
<dbReference type="EMBL" id="UOFE01000048">
    <property type="protein sequence ID" value="VAW55482.1"/>
    <property type="molecule type" value="Genomic_DNA"/>
</dbReference>
<dbReference type="InterPro" id="IPR036615">
    <property type="entry name" value="Mur_ligase_C_dom_sf"/>
</dbReference>
<dbReference type="SUPFAM" id="SSF53244">
    <property type="entry name" value="MurD-like peptide ligases, peptide-binding domain"/>
    <property type="match status" value="1"/>
</dbReference>
<keyword evidence="7" id="KW-0573">Peptidoglycan synthesis</keyword>
<dbReference type="InterPro" id="IPR013221">
    <property type="entry name" value="Mur_ligase_cen"/>
</dbReference>
<keyword evidence="3" id="KW-0132">Cell division</keyword>
<evidence type="ECO:0000256" key="2">
    <source>
        <dbReference type="ARBA" id="ARBA00022598"/>
    </source>
</evidence>
<dbReference type="InterPro" id="IPR036565">
    <property type="entry name" value="Mur-like_cat_sf"/>
</dbReference>
<proteinExistence type="inferred from homology"/>
<evidence type="ECO:0000259" key="12">
    <source>
        <dbReference type="Pfam" id="PF02875"/>
    </source>
</evidence>
<dbReference type="NCBIfam" id="TIGR01143">
    <property type="entry name" value="murF"/>
    <property type="match status" value="1"/>
</dbReference>
<keyword evidence="1" id="KW-0963">Cytoplasm</keyword>
<evidence type="ECO:0000256" key="8">
    <source>
        <dbReference type="ARBA" id="ARBA00023306"/>
    </source>
</evidence>
<name>A0A3B0WW86_9ZZZZ</name>
<dbReference type="GO" id="GO:0051301">
    <property type="term" value="P:cell division"/>
    <property type="evidence" value="ECO:0007669"/>
    <property type="project" value="UniProtKB-KW"/>
</dbReference>
<feature type="domain" description="Mur ligase C-terminal" evidence="12">
    <location>
        <begin position="320"/>
        <end position="439"/>
    </location>
</feature>
<evidence type="ECO:0000256" key="7">
    <source>
        <dbReference type="ARBA" id="ARBA00022984"/>
    </source>
</evidence>
<dbReference type="InterPro" id="IPR000713">
    <property type="entry name" value="Mur_ligase_N"/>
</dbReference>
<dbReference type="Gene3D" id="3.40.1390.10">
    <property type="entry name" value="MurE/MurF, N-terminal domain"/>
    <property type="match status" value="1"/>
</dbReference>
<evidence type="ECO:0000313" key="14">
    <source>
        <dbReference type="EMBL" id="VAW55482.1"/>
    </source>
</evidence>
<evidence type="ECO:0000256" key="1">
    <source>
        <dbReference type="ARBA" id="ARBA00022490"/>
    </source>
</evidence>
<evidence type="ECO:0000256" key="4">
    <source>
        <dbReference type="ARBA" id="ARBA00022741"/>
    </source>
</evidence>
<dbReference type="PANTHER" id="PTHR43024:SF1">
    <property type="entry name" value="UDP-N-ACETYLMURAMOYL-TRIPEPTIDE--D-ALANYL-D-ALANINE LIGASE"/>
    <property type="match status" value="1"/>
</dbReference>
<sequence length="461" mass="49629">MMMSQIAQALDATLHGNDVLMTGVSKDTRDIHTGDLYVALKGERFDGHQFIENANSAGAVGALVSDLQIDEKNQQMPQVQVGDTRLALGQLAAYWCKLWRQKSSTGKMIGITGSNGKTSVKEMCGKILADYAGKSAVLVTKGNLNNDIGLPMMLLELQEQHQFAVIEMGANHVGEIDYLTSIALPDVAIVNNVGPAHLEGFGSLKNTANAKAEIFNGLPENGIAVINLDDEFSSVWKQVCVNKKIVSFSMNDSDADVYAKHIADGRYLIVITNSEAELSLKVPGKHNVMNALAATAATLSVGVSLSSIVTSLSEFKNIQGRLTVTVTDSGCRVIDDTYNANPLSVLAAIDVLIEQSGNRVLVLGDMGELGESAKNLHADVGRKAKEAGIDSLYATGELSMNTIEAFGENGFYFKTKKELINALQEKLTKNDVVLVKGSRSAAMEEVVEWILTHKNNNKRVN</sequence>
<dbReference type="SUPFAM" id="SSF63418">
    <property type="entry name" value="MurE/MurF N-terminal domain"/>
    <property type="match status" value="1"/>
</dbReference>
<dbReference type="Pfam" id="PF02875">
    <property type="entry name" value="Mur_ligase_C"/>
    <property type="match status" value="1"/>
</dbReference>
<feature type="domain" description="Mur ligase N-terminal catalytic" evidence="11">
    <location>
        <begin position="22"/>
        <end position="93"/>
    </location>
</feature>
<dbReference type="GO" id="GO:0047480">
    <property type="term" value="F:UDP-N-acetylmuramoyl-tripeptide-D-alanyl-D-alanine ligase activity"/>
    <property type="evidence" value="ECO:0007669"/>
    <property type="project" value="InterPro"/>
</dbReference>
<accession>A0A3B0WW86</accession>
<evidence type="ECO:0000256" key="5">
    <source>
        <dbReference type="ARBA" id="ARBA00022840"/>
    </source>
</evidence>
<evidence type="ECO:0000256" key="9">
    <source>
        <dbReference type="ARBA" id="ARBA00023316"/>
    </source>
</evidence>
<keyword evidence="5" id="KW-0067">ATP-binding</keyword>
<dbReference type="AlphaFoldDB" id="A0A3B0WW86"/>
<dbReference type="GO" id="GO:0009252">
    <property type="term" value="P:peptidoglycan biosynthetic process"/>
    <property type="evidence" value="ECO:0007669"/>
    <property type="project" value="UniProtKB-KW"/>
</dbReference>